<accession>A0A1F6C533</accession>
<dbReference type="Proteomes" id="UP000178249">
    <property type="component" value="Unassembled WGS sequence"/>
</dbReference>
<keyword evidence="1" id="KW-0812">Transmembrane</keyword>
<evidence type="ECO:0000313" key="2">
    <source>
        <dbReference type="EMBL" id="OGG44251.1"/>
    </source>
</evidence>
<comment type="caution">
    <text evidence="2">The sequence shown here is derived from an EMBL/GenBank/DDBJ whole genome shotgun (WGS) entry which is preliminary data.</text>
</comment>
<sequence length="118" mass="13505">MRPSVQKTDCWGLQKKSLIFSFVENASRRTIGVYFSVSDSTVEPVQGVLLISCSCIFLMIVNKKSHRSKRGTRGGSADEEITRKVVNYQPENPYSEPRHRLDGRDFLFHDAHLYQNTP</sequence>
<evidence type="ECO:0000256" key="1">
    <source>
        <dbReference type="SAM" id="Phobius"/>
    </source>
</evidence>
<dbReference type="AlphaFoldDB" id="A0A1F6C533"/>
<gene>
    <name evidence="2" type="ORF">A2841_01400</name>
</gene>
<dbReference type="EMBL" id="MFKP01000015">
    <property type="protein sequence ID" value="OGG44251.1"/>
    <property type="molecule type" value="Genomic_DNA"/>
</dbReference>
<feature type="transmembrane region" description="Helical" evidence="1">
    <location>
        <begin position="44"/>
        <end position="61"/>
    </location>
</feature>
<keyword evidence="1" id="KW-1133">Transmembrane helix</keyword>
<proteinExistence type="predicted"/>
<protein>
    <submittedName>
        <fullName evidence="2">Uncharacterized protein</fullName>
    </submittedName>
</protein>
<evidence type="ECO:0000313" key="3">
    <source>
        <dbReference type="Proteomes" id="UP000178249"/>
    </source>
</evidence>
<organism evidence="2 3">
    <name type="scientific">Candidatus Kaiserbacteria bacterium RIFCSPHIGHO2_01_FULL_48_10</name>
    <dbReference type="NCBI Taxonomy" id="1798476"/>
    <lineage>
        <taxon>Bacteria</taxon>
        <taxon>Candidatus Kaiseribacteriota</taxon>
    </lineage>
</organism>
<name>A0A1F6C533_9BACT</name>
<reference evidence="2 3" key="1">
    <citation type="journal article" date="2016" name="Nat. Commun.">
        <title>Thousands of microbial genomes shed light on interconnected biogeochemical processes in an aquifer system.</title>
        <authorList>
            <person name="Anantharaman K."/>
            <person name="Brown C.T."/>
            <person name="Hug L.A."/>
            <person name="Sharon I."/>
            <person name="Castelle C.J."/>
            <person name="Probst A.J."/>
            <person name="Thomas B.C."/>
            <person name="Singh A."/>
            <person name="Wilkins M.J."/>
            <person name="Karaoz U."/>
            <person name="Brodie E.L."/>
            <person name="Williams K.H."/>
            <person name="Hubbard S.S."/>
            <person name="Banfield J.F."/>
        </authorList>
    </citation>
    <scope>NUCLEOTIDE SEQUENCE [LARGE SCALE GENOMIC DNA]</scope>
</reference>
<keyword evidence="1" id="KW-0472">Membrane</keyword>